<dbReference type="Pfam" id="PF00581">
    <property type="entry name" value="Rhodanese"/>
    <property type="match status" value="1"/>
</dbReference>
<dbReference type="Gene3D" id="3.40.250.10">
    <property type="entry name" value="Rhodanese-like domain"/>
    <property type="match status" value="2"/>
</dbReference>
<accession>A0A9J6CDM7</accession>
<organism evidence="2 3">
    <name type="scientific">Polypedilum vanderplanki</name>
    <name type="common">Sleeping chironomid midge</name>
    <dbReference type="NCBI Taxonomy" id="319348"/>
    <lineage>
        <taxon>Eukaryota</taxon>
        <taxon>Metazoa</taxon>
        <taxon>Ecdysozoa</taxon>
        <taxon>Arthropoda</taxon>
        <taxon>Hexapoda</taxon>
        <taxon>Insecta</taxon>
        <taxon>Pterygota</taxon>
        <taxon>Neoptera</taxon>
        <taxon>Endopterygota</taxon>
        <taxon>Diptera</taxon>
        <taxon>Nematocera</taxon>
        <taxon>Chironomoidea</taxon>
        <taxon>Chironomidae</taxon>
        <taxon>Chironominae</taxon>
        <taxon>Polypedilum</taxon>
        <taxon>Polypedilum</taxon>
    </lineage>
</organism>
<keyword evidence="3" id="KW-1185">Reference proteome</keyword>
<gene>
    <name evidence="2" type="ORF">PVAND_009561</name>
</gene>
<protein>
    <recommendedName>
        <fullName evidence="1">Rhodanese domain-containing protein</fullName>
    </recommendedName>
</protein>
<evidence type="ECO:0000259" key="1">
    <source>
        <dbReference type="PROSITE" id="PS50206"/>
    </source>
</evidence>
<dbReference type="PROSITE" id="PS50206">
    <property type="entry name" value="RHODANESE_3"/>
    <property type="match status" value="1"/>
</dbReference>
<dbReference type="OrthoDB" id="566238at2759"/>
<reference evidence="2" key="1">
    <citation type="submission" date="2021-03" db="EMBL/GenBank/DDBJ databases">
        <title>Chromosome level genome of the anhydrobiotic midge Polypedilum vanderplanki.</title>
        <authorList>
            <person name="Yoshida Y."/>
            <person name="Kikawada T."/>
            <person name="Gusev O."/>
        </authorList>
    </citation>
    <scope>NUCLEOTIDE SEQUENCE</scope>
    <source>
        <strain evidence="2">NIAS01</strain>
        <tissue evidence="2">Whole body or cell culture</tissue>
    </source>
</reference>
<evidence type="ECO:0000313" key="3">
    <source>
        <dbReference type="Proteomes" id="UP001107558"/>
    </source>
</evidence>
<dbReference type="Proteomes" id="UP001107558">
    <property type="component" value="Chromosome 1"/>
</dbReference>
<dbReference type="SUPFAM" id="SSF52821">
    <property type="entry name" value="Rhodanese/Cell cycle control phosphatase"/>
    <property type="match status" value="2"/>
</dbReference>
<dbReference type="EMBL" id="JADBJN010000001">
    <property type="protein sequence ID" value="KAG5680029.1"/>
    <property type="molecule type" value="Genomic_DNA"/>
</dbReference>
<dbReference type="SMART" id="SM00450">
    <property type="entry name" value="RHOD"/>
    <property type="match status" value="1"/>
</dbReference>
<dbReference type="InterPro" id="IPR001763">
    <property type="entry name" value="Rhodanese-like_dom"/>
</dbReference>
<sequence>MQCTKLSISVIRSFSRLSLIRGTSVAVSNRFSNKNYEMSYVNKIQNVTALKYRLFSSEADIDLNKFATYEQIKDLPNHPEKLLIDVREPNELKETGVIPTSINIPLNEVADKLAITNEEFKKIYNREKPNFETEIIFHCKIGMRSQKAAELLRQIGFKNCRSGKRAQDACDAAHKLGYKNVKNYKGSWLEWAEKEGLNK</sequence>
<dbReference type="PANTHER" id="PTHR44086:SF10">
    <property type="entry name" value="THIOSULFATE SULFURTRANSFERASE_RHODANESE-LIKE DOMAIN-CONTAINING PROTEIN 3"/>
    <property type="match status" value="1"/>
</dbReference>
<dbReference type="PANTHER" id="PTHR44086">
    <property type="entry name" value="THIOSULFATE SULFURTRANSFERASE RDL2, MITOCHONDRIAL-RELATED"/>
    <property type="match status" value="1"/>
</dbReference>
<dbReference type="InterPro" id="IPR036873">
    <property type="entry name" value="Rhodanese-like_dom_sf"/>
</dbReference>
<comment type="caution">
    <text evidence="2">The sequence shown here is derived from an EMBL/GenBank/DDBJ whole genome shotgun (WGS) entry which is preliminary data.</text>
</comment>
<name>A0A9J6CDM7_POLVA</name>
<feature type="domain" description="Rhodanese" evidence="1">
    <location>
        <begin position="77"/>
        <end position="196"/>
    </location>
</feature>
<dbReference type="CDD" id="cd01519">
    <property type="entry name" value="RHOD_HSP67B2"/>
    <property type="match status" value="1"/>
</dbReference>
<dbReference type="AlphaFoldDB" id="A0A9J6CDM7"/>
<proteinExistence type="predicted"/>
<evidence type="ECO:0000313" key="2">
    <source>
        <dbReference type="EMBL" id="KAG5680029.1"/>
    </source>
</evidence>